<dbReference type="InterPro" id="IPR036397">
    <property type="entry name" value="RNaseH_sf"/>
</dbReference>
<evidence type="ECO:0000313" key="2">
    <source>
        <dbReference type="EMBL" id="GBN74001.1"/>
    </source>
</evidence>
<dbReference type="Gene3D" id="3.30.420.10">
    <property type="entry name" value="Ribonuclease H-like superfamily/Ribonuclease H"/>
    <property type="match status" value="1"/>
</dbReference>
<sequence>MSAVRVGHTSQSSSSHRQMKIADQPDLAQSDYHLFGPLKRHLEGKHFADDDDVQNEVLLWMRHQPKEFYAAGIGARIK</sequence>
<reference evidence="2 3" key="1">
    <citation type="journal article" date="2019" name="Sci. Rep.">
        <title>Orb-weaving spider Araneus ventricosus genome elucidates the spidroin gene catalogue.</title>
        <authorList>
            <person name="Kono N."/>
            <person name="Nakamura H."/>
            <person name="Ohtoshi R."/>
            <person name="Moran D.A.P."/>
            <person name="Shinohara A."/>
            <person name="Yoshida Y."/>
            <person name="Fujiwara M."/>
            <person name="Mori M."/>
            <person name="Tomita M."/>
            <person name="Arakawa K."/>
        </authorList>
    </citation>
    <scope>NUCLEOTIDE SEQUENCE [LARGE SCALE GENOMIC DNA]</scope>
</reference>
<gene>
    <name evidence="2" type="ORF">AVEN_174892_1</name>
</gene>
<evidence type="ECO:0000313" key="3">
    <source>
        <dbReference type="Proteomes" id="UP000499080"/>
    </source>
</evidence>
<dbReference type="GO" id="GO:0003676">
    <property type="term" value="F:nucleic acid binding"/>
    <property type="evidence" value="ECO:0007669"/>
    <property type="project" value="InterPro"/>
</dbReference>
<name>A0A4Y2REC0_ARAVE</name>
<feature type="region of interest" description="Disordered" evidence="1">
    <location>
        <begin position="1"/>
        <end position="21"/>
    </location>
</feature>
<dbReference type="AlphaFoldDB" id="A0A4Y2REC0"/>
<comment type="caution">
    <text evidence="2">The sequence shown here is derived from an EMBL/GenBank/DDBJ whole genome shotgun (WGS) entry which is preliminary data.</text>
</comment>
<protein>
    <submittedName>
        <fullName evidence="2">Uncharacterized protein</fullName>
    </submittedName>
</protein>
<proteinExistence type="predicted"/>
<dbReference type="EMBL" id="BGPR01016739">
    <property type="protein sequence ID" value="GBN74001.1"/>
    <property type="molecule type" value="Genomic_DNA"/>
</dbReference>
<organism evidence="2 3">
    <name type="scientific">Araneus ventricosus</name>
    <name type="common">Orbweaver spider</name>
    <name type="synonym">Epeira ventricosa</name>
    <dbReference type="NCBI Taxonomy" id="182803"/>
    <lineage>
        <taxon>Eukaryota</taxon>
        <taxon>Metazoa</taxon>
        <taxon>Ecdysozoa</taxon>
        <taxon>Arthropoda</taxon>
        <taxon>Chelicerata</taxon>
        <taxon>Arachnida</taxon>
        <taxon>Araneae</taxon>
        <taxon>Araneomorphae</taxon>
        <taxon>Entelegynae</taxon>
        <taxon>Araneoidea</taxon>
        <taxon>Araneidae</taxon>
        <taxon>Araneus</taxon>
    </lineage>
</organism>
<keyword evidence="3" id="KW-1185">Reference proteome</keyword>
<dbReference type="OrthoDB" id="6432034at2759"/>
<dbReference type="Proteomes" id="UP000499080">
    <property type="component" value="Unassembled WGS sequence"/>
</dbReference>
<accession>A0A4Y2REC0</accession>
<evidence type="ECO:0000256" key="1">
    <source>
        <dbReference type="SAM" id="MobiDB-lite"/>
    </source>
</evidence>